<evidence type="ECO:0000256" key="1">
    <source>
        <dbReference type="SAM" id="MobiDB-lite"/>
    </source>
</evidence>
<dbReference type="SUPFAM" id="SSF53474">
    <property type="entry name" value="alpha/beta-Hydrolases"/>
    <property type="match status" value="1"/>
</dbReference>
<feature type="region of interest" description="Disordered" evidence="1">
    <location>
        <begin position="256"/>
        <end position="278"/>
    </location>
</feature>
<name>A0AAN8EG21_9EURO</name>
<dbReference type="Proteomes" id="UP001316803">
    <property type="component" value="Unassembled WGS sequence"/>
</dbReference>
<dbReference type="Gene3D" id="3.40.50.1820">
    <property type="entry name" value="alpha/beta hydrolase"/>
    <property type="match status" value="1"/>
</dbReference>
<accession>A0AAN8EG21</accession>
<dbReference type="PANTHER" id="PTHR43798">
    <property type="entry name" value="MONOACYLGLYCEROL LIPASE"/>
    <property type="match status" value="1"/>
</dbReference>
<feature type="compositionally biased region" description="Polar residues" evidence="1">
    <location>
        <begin position="256"/>
        <end position="270"/>
    </location>
</feature>
<proteinExistence type="predicted"/>
<feature type="domain" description="AB hydrolase-1" evidence="2">
    <location>
        <begin position="39"/>
        <end position="136"/>
    </location>
</feature>
<reference evidence="3 4" key="1">
    <citation type="submission" date="2022-12" db="EMBL/GenBank/DDBJ databases">
        <title>Genomic features and morphological characterization of a novel Knufia sp. strain isolated from spacecraft assembly facility.</title>
        <authorList>
            <person name="Teixeira M."/>
            <person name="Chander A.M."/>
            <person name="Stajich J.E."/>
            <person name="Venkateswaran K."/>
        </authorList>
    </citation>
    <scope>NUCLEOTIDE SEQUENCE [LARGE SCALE GENOMIC DNA]</scope>
    <source>
        <strain evidence="3 4">FJI-L2-BK-P2</strain>
    </source>
</reference>
<dbReference type="AlphaFoldDB" id="A0AAN8EG21"/>
<organism evidence="3 4">
    <name type="scientific">Knufia fluminis</name>
    <dbReference type="NCBI Taxonomy" id="191047"/>
    <lineage>
        <taxon>Eukaryota</taxon>
        <taxon>Fungi</taxon>
        <taxon>Dikarya</taxon>
        <taxon>Ascomycota</taxon>
        <taxon>Pezizomycotina</taxon>
        <taxon>Eurotiomycetes</taxon>
        <taxon>Chaetothyriomycetidae</taxon>
        <taxon>Chaetothyriales</taxon>
        <taxon>Trichomeriaceae</taxon>
        <taxon>Knufia</taxon>
    </lineage>
</organism>
<evidence type="ECO:0000313" key="3">
    <source>
        <dbReference type="EMBL" id="KAK5954789.1"/>
    </source>
</evidence>
<dbReference type="GO" id="GO:0046464">
    <property type="term" value="P:acylglycerol catabolic process"/>
    <property type="evidence" value="ECO:0007669"/>
    <property type="project" value="TreeGrafter"/>
</dbReference>
<dbReference type="Pfam" id="PF00561">
    <property type="entry name" value="Abhydrolase_1"/>
    <property type="match status" value="1"/>
</dbReference>
<gene>
    <name evidence="3" type="ORF">OHC33_004515</name>
</gene>
<dbReference type="GO" id="GO:0016020">
    <property type="term" value="C:membrane"/>
    <property type="evidence" value="ECO:0007669"/>
    <property type="project" value="TreeGrafter"/>
</dbReference>
<dbReference type="InterPro" id="IPR029058">
    <property type="entry name" value="AB_hydrolase_fold"/>
</dbReference>
<evidence type="ECO:0000259" key="2">
    <source>
        <dbReference type="Pfam" id="PF00561"/>
    </source>
</evidence>
<keyword evidence="4" id="KW-1185">Reference proteome</keyword>
<dbReference type="InterPro" id="IPR000073">
    <property type="entry name" value="AB_hydrolase_1"/>
</dbReference>
<dbReference type="GO" id="GO:0047372">
    <property type="term" value="F:monoacylglycerol lipase activity"/>
    <property type="evidence" value="ECO:0007669"/>
    <property type="project" value="TreeGrafter"/>
</dbReference>
<sequence>MSNILCYENSLVDVLVDGEPLRVNYIRCSPLARLKTKGTVVLLHDFFRTSYQFRHVLDLFAMGGYITISPDLPGKHVGSQQRTNDAMEVATVAESLNGMLEKIGVRQPVHLVGCGFGASIASIFATRYPKLVASVVRGTGSSKAGMQNMLSLSSSLTKQERLQAFTQYLRLKDRKTFDLSDQGIEEYAEAHVDPTMLLSMQKLCRDLGRDDSTLAPTTEKLAQAPVPNLALETLPEEEPEHVALSVLSFVNRHVSQAKSNVSADPSSSRKQATKESRL</sequence>
<evidence type="ECO:0000313" key="4">
    <source>
        <dbReference type="Proteomes" id="UP001316803"/>
    </source>
</evidence>
<dbReference type="InterPro" id="IPR050266">
    <property type="entry name" value="AB_hydrolase_sf"/>
</dbReference>
<dbReference type="PANTHER" id="PTHR43798:SF33">
    <property type="entry name" value="HYDROLASE, PUTATIVE (AFU_ORTHOLOGUE AFUA_2G14860)-RELATED"/>
    <property type="match status" value="1"/>
</dbReference>
<comment type="caution">
    <text evidence="3">The sequence shown here is derived from an EMBL/GenBank/DDBJ whole genome shotgun (WGS) entry which is preliminary data.</text>
</comment>
<dbReference type="EMBL" id="JAKLMC020000008">
    <property type="protein sequence ID" value="KAK5954789.1"/>
    <property type="molecule type" value="Genomic_DNA"/>
</dbReference>
<protein>
    <recommendedName>
        <fullName evidence="2">AB hydrolase-1 domain-containing protein</fullName>
    </recommendedName>
</protein>